<dbReference type="EMBL" id="ANJX01000149">
    <property type="protein sequence ID" value="EPC55479.1"/>
    <property type="molecule type" value="Genomic_DNA"/>
</dbReference>
<sequence length="41" mass="4631">LRYINKDPKPYGRVLAKIESVTKTAADELEMALDSDDKAKH</sequence>
<name>A0A8E0IMN3_LACPA</name>
<accession>A0A8E0IMN3</accession>
<evidence type="ECO:0000313" key="2">
    <source>
        <dbReference type="Proteomes" id="UP000014249"/>
    </source>
</evidence>
<organism evidence="1 2">
    <name type="scientific">Lacticaseibacillus paracasei subsp. paracasei CNCM I-4270</name>
    <dbReference type="NCBI Taxonomy" id="1256202"/>
    <lineage>
        <taxon>Bacteria</taxon>
        <taxon>Bacillati</taxon>
        <taxon>Bacillota</taxon>
        <taxon>Bacilli</taxon>
        <taxon>Lactobacillales</taxon>
        <taxon>Lactobacillaceae</taxon>
        <taxon>Lacticaseibacillus</taxon>
    </lineage>
</organism>
<gene>
    <name evidence="1" type="ORF">Lpp77_05029</name>
</gene>
<dbReference type="Proteomes" id="UP000014249">
    <property type="component" value="Unassembled WGS sequence"/>
</dbReference>
<protein>
    <submittedName>
        <fullName evidence="1">Uncharacterized protein</fullName>
    </submittedName>
</protein>
<feature type="non-terminal residue" evidence="1">
    <location>
        <position position="1"/>
    </location>
</feature>
<evidence type="ECO:0000313" key="1">
    <source>
        <dbReference type="EMBL" id="EPC55479.1"/>
    </source>
</evidence>
<dbReference type="AlphaFoldDB" id="A0A8E0IMN3"/>
<proteinExistence type="predicted"/>
<reference evidence="1 2" key="1">
    <citation type="journal article" date="2013" name="PLoS ONE">
        <title>Lactobacillus paracasei comparative genomics: towards species pan-genome definition and exploitation of diversity.</title>
        <authorList>
            <person name="Smokvina T."/>
            <person name="Wels M."/>
            <person name="Polka J."/>
            <person name="Chervaux C."/>
            <person name="Brisse S."/>
            <person name="Boekhorst J."/>
            <person name="van Hylckama Vlieg J.E."/>
            <person name="Siezen R.J."/>
        </authorList>
    </citation>
    <scope>NUCLEOTIDE SEQUENCE [LARGE SCALE GENOMIC DNA]</scope>
    <source>
        <strain evidence="1 2">CNCM I-4270</strain>
    </source>
</reference>
<comment type="caution">
    <text evidence="1">The sequence shown here is derived from an EMBL/GenBank/DDBJ whole genome shotgun (WGS) entry which is preliminary data.</text>
</comment>